<name>A0A381NHN8_9ZZZZ</name>
<proteinExistence type="predicted"/>
<organism evidence="2">
    <name type="scientific">marine metagenome</name>
    <dbReference type="NCBI Taxonomy" id="408172"/>
    <lineage>
        <taxon>unclassified sequences</taxon>
        <taxon>metagenomes</taxon>
        <taxon>ecological metagenomes</taxon>
    </lineage>
</organism>
<dbReference type="EMBL" id="UINC01000367">
    <property type="protein sequence ID" value="SUZ54090.1"/>
    <property type="molecule type" value="Genomic_DNA"/>
</dbReference>
<feature type="transmembrane region" description="Helical" evidence="1">
    <location>
        <begin position="31"/>
        <end position="53"/>
    </location>
</feature>
<protein>
    <submittedName>
        <fullName evidence="2">Uncharacterized protein</fullName>
    </submittedName>
</protein>
<dbReference type="AlphaFoldDB" id="A0A381NHN8"/>
<keyword evidence="1" id="KW-0812">Transmembrane</keyword>
<keyword evidence="1" id="KW-0472">Membrane</keyword>
<evidence type="ECO:0000313" key="2">
    <source>
        <dbReference type="EMBL" id="SUZ54090.1"/>
    </source>
</evidence>
<keyword evidence="1" id="KW-1133">Transmembrane helix</keyword>
<accession>A0A381NHN8</accession>
<gene>
    <name evidence="2" type="ORF">METZ01_LOCUS6944</name>
</gene>
<sequence>MRLPPVTRSSVAESPDEHLPPVHVRPRGLRVAAALVMIVFVSVSLATTIYSLGASCLTSGTGLITLLGSR</sequence>
<reference evidence="2" key="1">
    <citation type="submission" date="2018-05" db="EMBL/GenBank/DDBJ databases">
        <authorList>
            <person name="Lanie J.A."/>
            <person name="Ng W.-L."/>
            <person name="Kazmierczak K.M."/>
            <person name="Andrzejewski T.M."/>
            <person name="Davidsen T.M."/>
            <person name="Wayne K.J."/>
            <person name="Tettelin H."/>
            <person name="Glass J.I."/>
            <person name="Rusch D."/>
            <person name="Podicherti R."/>
            <person name="Tsui H.-C.T."/>
            <person name="Winkler M.E."/>
        </authorList>
    </citation>
    <scope>NUCLEOTIDE SEQUENCE</scope>
</reference>
<evidence type="ECO:0000256" key="1">
    <source>
        <dbReference type="SAM" id="Phobius"/>
    </source>
</evidence>